<evidence type="ECO:0000313" key="16">
    <source>
        <dbReference type="Proteomes" id="UP000708208"/>
    </source>
</evidence>
<keyword evidence="4" id="KW-1003">Cell membrane</keyword>
<dbReference type="GO" id="GO:0005901">
    <property type="term" value="C:caveola"/>
    <property type="evidence" value="ECO:0007669"/>
    <property type="project" value="UniProtKB-SubCell"/>
</dbReference>
<evidence type="ECO:0000313" key="15">
    <source>
        <dbReference type="EMBL" id="CAG7719469.1"/>
    </source>
</evidence>
<keyword evidence="8" id="KW-1015">Disulfide bond</keyword>
<dbReference type="EMBL" id="CAJVCH010061624">
    <property type="protein sequence ID" value="CAG7719469.1"/>
    <property type="molecule type" value="Genomic_DNA"/>
</dbReference>
<reference evidence="15" key="1">
    <citation type="submission" date="2021-06" db="EMBL/GenBank/DDBJ databases">
        <authorList>
            <person name="Hodson N. C."/>
            <person name="Mongue J. A."/>
            <person name="Jaron S. K."/>
        </authorList>
    </citation>
    <scope>NUCLEOTIDE SEQUENCE</scope>
</reference>
<feature type="transmembrane region" description="Helical" evidence="13">
    <location>
        <begin position="464"/>
        <end position="488"/>
    </location>
</feature>
<evidence type="ECO:0000256" key="13">
    <source>
        <dbReference type="SAM" id="Phobius"/>
    </source>
</evidence>
<keyword evidence="10" id="KW-0325">Glycoprotein</keyword>
<protein>
    <recommendedName>
        <fullName evidence="11">Scavenger receptor class B member 1</fullName>
    </recommendedName>
    <alternativeName>
        <fullName evidence="12">SR-BI</fullName>
    </alternativeName>
</protein>
<evidence type="ECO:0000256" key="8">
    <source>
        <dbReference type="ARBA" id="ARBA00023157"/>
    </source>
</evidence>
<comment type="similarity">
    <text evidence="3">Belongs to the CD36 family.</text>
</comment>
<feature type="chain" id="PRO_5035211385" description="Scavenger receptor class B member 1" evidence="14">
    <location>
        <begin position="17"/>
        <end position="512"/>
    </location>
</feature>
<comment type="subcellular location">
    <subcellularLocation>
        <location evidence="2">Cell membrane</location>
        <topology evidence="2">Multi-pass membrane protein</topology>
    </subcellularLocation>
    <subcellularLocation>
        <location evidence="1">Membrane</location>
        <location evidence="1">Caveola</location>
        <topology evidence="1">Multi-pass membrane protein</topology>
    </subcellularLocation>
</comment>
<keyword evidence="5 13" id="KW-0812">Transmembrane</keyword>
<keyword evidence="7 13" id="KW-0472">Membrane</keyword>
<dbReference type="AlphaFoldDB" id="A0A8J2K3W0"/>
<evidence type="ECO:0000256" key="5">
    <source>
        <dbReference type="ARBA" id="ARBA00022692"/>
    </source>
</evidence>
<comment type="caution">
    <text evidence="15">The sequence shown here is derived from an EMBL/GenBank/DDBJ whole genome shotgun (WGS) entry which is preliminary data.</text>
</comment>
<evidence type="ECO:0000256" key="11">
    <source>
        <dbReference type="ARBA" id="ARBA00040821"/>
    </source>
</evidence>
<name>A0A8J2K3W0_9HEXA</name>
<dbReference type="GO" id="GO:0005044">
    <property type="term" value="F:scavenger receptor activity"/>
    <property type="evidence" value="ECO:0007669"/>
    <property type="project" value="TreeGrafter"/>
</dbReference>
<evidence type="ECO:0000256" key="1">
    <source>
        <dbReference type="ARBA" id="ARBA00004189"/>
    </source>
</evidence>
<proteinExistence type="inferred from homology"/>
<sequence>MNKILILLAAATCALAGSQTQDFAARLSDYHDESGHGDRMMLCSEMPGERKLQVTFFSLNNAQEFLTGANNANLKEITPVEFQETKKRKNCSMNVDDMAINYGLKRSWTRLNGDMSQTVNVPNVPFLRIGHAYCDTDHDATECIPSLVSAGEGYIKEGKSVSEVFYQGVDISSYQKVIAETPALKRELPELEQSTFSILNELNYPNKYTLNSDSDSYGKIMLMDDQSELMWWKSSSSDAICSQFPGTTGDLMFPGKITEQSVLHFYSEDTCTTATLKFANKDTSFGFNALKFVLYPLESQGHTSSCYCTDGNCLPQGAINVKNCQRGLPYIMSYPHFYDGDNSYRQNLVGMSPDEAKHQSYFIIEPVTGMIIESSQKYQVNVDVKPFAHPDQGLVGGFKDSIVPLYWFNKQFKLDETHIKAIKAMLENPSTGTTSPTTVKPVVGDDSETLAEVQQKLRDIWTQIHVMSVVVFTFIVLAVLVLAGFSIVQFRESKKRRNAPVLPAYAAYETKQ</sequence>
<evidence type="ECO:0000256" key="4">
    <source>
        <dbReference type="ARBA" id="ARBA00022475"/>
    </source>
</evidence>
<dbReference type="PANTHER" id="PTHR11923">
    <property type="entry name" value="SCAVENGER RECEPTOR CLASS B TYPE-1 SR-B1"/>
    <property type="match status" value="1"/>
</dbReference>
<dbReference type="Pfam" id="PF01130">
    <property type="entry name" value="CD36"/>
    <property type="match status" value="1"/>
</dbReference>
<evidence type="ECO:0000256" key="12">
    <source>
        <dbReference type="ARBA" id="ARBA00042244"/>
    </source>
</evidence>
<dbReference type="InterPro" id="IPR002159">
    <property type="entry name" value="CD36_fam"/>
</dbReference>
<feature type="signal peptide" evidence="14">
    <location>
        <begin position="1"/>
        <end position="16"/>
    </location>
</feature>
<evidence type="ECO:0000256" key="10">
    <source>
        <dbReference type="ARBA" id="ARBA00023180"/>
    </source>
</evidence>
<evidence type="ECO:0000256" key="7">
    <source>
        <dbReference type="ARBA" id="ARBA00023136"/>
    </source>
</evidence>
<evidence type="ECO:0000256" key="9">
    <source>
        <dbReference type="ARBA" id="ARBA00023170"/>
    </source>
</evidence>
<keyword evidence="9" id="KW-0675">Receptor</keyword>
<keyword evidence="14" id="KW-0732">Signal</keyword>
<dbReference type="Proteomes" id="UP000708208">
    <property type="component" value="Unassembled WGS sequence"/>
</dbReference>
<evidence type="ECO:0000256" key="6">
    <source>
        <dbReference type="ARBA" id="ARBA00022989"/>
    </source>
</evidence>
<organism evidence="15 16">
    <name type="scientific">Allacma fusca</name>
    <dbReference type="NCBI Taxonomy" id="39272"/>
    <lineage>
        <taxon>Eukaryota</taxon>
        <taxon>Metazoa</taxon>
        <taxon>Ecdysozoa</taxon>
        <taxon>Arthropoda</taxon>
        <taxon>Hexapoda</taxon>
        <taxon>Collembola</taxon>
        <taxon>Symphypleona</taxon>
        <taxon>Sminthuridae</taxon>
        <taxon>Allacma</taxon>
    </lineage>
</organism>
<dbReference type="GO" id="GO:0005737">
    <property type="term" value="C:cytoplasm"/>
    <property type="evidence" value="ECO:0007669"/>
    <property type="project" value="TreeGrafter"/>
</dbReference>
<evidence type="ECO:0000256" key="2">
    <source>
        <dbReference type="ARBA" id="ARBA00004651"/>
    </source>
</evidence>
<gene>
    <name evidence="15" type="ORF">AFUS01_LOCUS8793</name>
</gene>
<accession>A0A8J2K3W0</accession>
<dbReference type="PANTHER" id="PTHR11923:SF110">
    <property type="entry name" value="SCAVENGER RECEPTOR CLASS B MEMBER 1"/>
    <property type="match status" value="1"/>
</dbReference>
<dbReference type="OrthoDB" id="8187528at2759"/>
<keyword evidence="6 13" id="KW-1133">Transmembrane helix</keyword>
<evidence type="ECO:0000256" key="3">
    <source>
        <dbReference type="ARBA" id="ARBA00010532"/>
    </source>
</evidence>
<keyword evidence="16" id="KW-1185">Reference proteome</keyword>
<evidence type="ECO:0000256" key="14">
    <source>
        <dbReference type="SAM" id="SignalP"/>
    </source>
</evidence>